<keyword evidence="3" id="KW-1185">Reference proteome</keyword>
<dbReference type="Proteomes" id="UP001321473">
    <property type="component" value="Unassembled WGS sequence"/>
</dbReference>
<feature type="compositionally biased region" description="Low complexity" evidence="1">
    <location>
        <begin position="394"/>
        <end position="406"/>
    </location>
</feature>
<sequence length="635" mass="69269">MDAALRNQSGRGVVSASGCRREACAAAIATSSQSRENGCRPPDCVFHSSAGEYKGSPLGISLARALLRKRIYQSGALRTPAMILPITALRLAVAAAVENVTTPLPSDFPDGDVIIWRRSDEGADNSSWLPALLPPSTIPGSGQVDPGFAPDYHTRIRFPQNSTDVLTVSDIAEIERMLVKLNDTGNATSTGGEAPAQRARRSVDDDDDDGANYIPPRSAQKPESFPEAISVPGYSEGAQLRPAPQEDDATSEFFGKFLGRSAANLEDGRADAQTEPQPVPTYAPVLKAVEGDDNGEQERDRRQATPTPPVTSTGEDTISTTLAPVEPTTLQSPQSTTIASVETSSENSQPATTATSLNPEEYPTEMSTVQTTSASEAPQPQPEYPSYPVPPQGFYPQYPQGIYPQYPQGPYPQYPQGPYPQYPQGFYPRYPQGPYHQYPHGFYPNSPGIIDPGFAPNPNARLFQTALEEQRRRGVWQPLPAFPQGTWQQYPGSSDIIDPGFAPRQIDQLFQRALEQQRQQQMQQGAGQAGSAQEENQRPSSPEEQVNVVYVDGDAQGHPSNVPGIDRGTVPLRTEDALFKEVLEEEKRQQHEQQQQQQQEQQPSPPEQPVENVNPPEVVPTEQSLPTPLPESNRE</sequence>
<reference evidence="2 3" key="1">
    <citation type="journal article" date="2023" name="Arcadia Sci">
        <title>De novo assembly of a long-read Amblyomma americanum tick genome.</title>
        <authorList>
            <person name="Chou S."/>
            <person name="Poskanzer K.E."/>
            <person name="Rollins M."/>
            <person name="Thuy-Boun P.S."/>
        </authorList>
    </citation>
    <scope>NUCLEOTIDE SEQUENCE [LARGE SCALE GENOMIC DNA]</scope>
    <source>
        <strain evidence="2">F_SG_1</strain>
        <tissue evidence="2">Salivary glands</tissue>
    </source>
</reference>
<dbReference type="EMBL" id="JARKHS020000891">
    <property type="protein sequence ID" value="KAK8788364.1"/>
    <property type="molecule type" value="Genomic_DNA"/>
</dbReference>
<evidence type="ECO:0000256" key="1">
    <source>
        <dbReference type="SAM" id="MobiDB-lite"/>
    </source>
</evidence>
<feature type="compositionally biased region" description="Low complexity" evidence="1">
    <location>
        <begin position="514"/>
        <end position="534"/>
    </location>
</feature>
<dbReference type="AlphaFoldDB" id="A0AAQ4FM62"/>
<feature type="region of interest" description="Disordered" evidence="1">
    <location>
        <begin position="184"/>
        <end position="230"/>
    </location>
</feature>
<evidence type="ECO:0000313" key="3">
    <source>
        <dbReference type="Proteomes" id="UP001321473"/>
    </source>
</evidence>
<gene>
    <name evidence="2" type="ORF">V5799_021865</name>
</gene>
<comment type="caution">
    <text evidence="2">The sequence shown here is derived from an EMBL/GenBank/DDBJ whole genome shotgun (WGS) entry which is preliminary data.</text>
</comment>
<feature type="compositionally biased region" description="Basic and acidic residues" evidence="1">
    <location>
        <begin position="573"/>
        <end position="591"/>
    </location>
</feature>
<feature type="region of interest" description="Disordered" evidence="1">
    <location>
        <begin position="292"/>
        <end position="418"/>
    </location>
</feature>
<protein>
    <submittedName>
        <fullName evidence="2">Uncharacterized protein</fullName>
    </submittedName>
</protein>
<accession>A0AAQ4FM62</accession>
<evidence type="ECO:0000313" key="2">
    <source>
        <dbReference type="EMBL" id="KAK8788364.1"/>
    </source>
</evidence>
<name>A0AAQ4FM62_AMBAM</name>
<feature type="compositionally biased region" description="Pro residues" evidence="1">
    <location>
        <begin position="379"/>
        <end position="393"/>
    </location>
</feature>
<feature type="compositionally biased region" description="Low complexity" evidence="1">
    <location>
        <begin position="592"/>
        <end position="602"/>
    </location>
</feature>
<feature type="compositionally biased region" description="Polar residues" evidence="1">
    <location>
        <begin position="310"/>
        <end position="358"/>
    </location>
</feature>
<feature type="compositionally biased region" description="Pro residues" evidence="1">
    <location>
        <begin position="407"/>
        <end position="418"/>
    </location>
</feature>
<feature type="compositionally biased region" description="Low complexity" evidence="1">
    <location>
        <begin position="609"/>
        <end position="623"/>
    </location>
</feature>
<feature type="region of interest" description="Disordered" evidence="1">
    <location>
        <begin position="514"/>
        <end position="635"/>
    </location>
</feature>
<organism evidence="2 3">
    <name type="scientific">Amblyomma americanum</name>
    <name type="common">Lone star tick</name>
    <dbReference type="NCBI Taxonomy" id="6943"/>
    <lineage>
        <taxon>Eukaryota</taxon>
        <taxon>Metazoa</taxon>
        <taxon>Ecdysozoa</taxon>
        <taxon>Arthropoda</taxon>
        <taxon>Chelicerata</taxon>
        <taxon>Arachnida</taxon>
        <taxon>Acari</taxon>
        <taxon>Parasitiformes</taxon>
        <taxon>Ixodida</taxon>
        <taxon>Ixodoidea</taxon>
        <taxon>Ixodidae</taxon>
        <taxon>Amblyomminae</taxon>
        <taxon>Amblyomma</taxon>
    </lineage>
</organism>
<proteinExistence type="predicted"/>